<reference evidence="1 2" key="1">
    <citation type="journal article" date="2015" name="Genome Biol.">
        <title>Comparative genomics of Steinernema reveals deeply conserved gene regulatory networks.</title>
        <authorList>
            <person name="Dillman A.R."/>
            <person name="Macchietto M."/>
            <person name="Porter C.F."/>
            <person name="Rogers A."/>
            <person name="Williams B."/>
            <person name="Antoshechkin I."/>
            <person name="Lee M.M."/>
            <person name="Goodwin Z."/>
            <person name="Lu X."/>
            <person name="Lewis E.E."/>
            <person name="Goodrich-Blair H."/>
            <person name="Stock S.P."/>
            <person name="Adams B.J."/>
            <person name="Sternberg P.W."/>
            <person name="Mortazavi A."/>
        </authorList>
    </citation>
    <scope>NUCLEOTIDE SEQUENCE [LARGE SCALE GENOMIC DNA]</scope>
    <source>
        <strain evidence="1 2">ALL</strain>
    </source>
</reference>
<sequence>MTKSYTIDHGSVSDVEIRLKRTNKTLFLLAPQQPQQIFGRRLQFLVTPDLERRLHVPAGRAPRVFLNHLHVNRSSRRTQRIFGFHRVDQAILLAESNLL</sequence>
<gene>
    <name evidence="1" type="ORF">L596_016001</name>
</gene>
<accession>A0A4U5NHR5</accession>
<organism evidence="1 2">
    <name type="scientific">Steinernema carpocapsae</name>
    <name type="common">Entomopathogenic nematode</name>
    <dbReference type="NCBI Taxonomy" id="34508"/>
    <lineage>
        <taxon>Eukaryota</taxon>
        <taxon>Metazoa</taxon>
        <taxon>Ecdysozoa</taxon>
        <taxon>Nematoda</taxon>
        <taxon>Chromadorea</taxon>
        <taxon>Rhabditida</taxon>
        <taxon>Tylenchina</taxon>
        <taxon>Panagrolaimomorpha</taxon>
        <taxon>Strongyloidoidea</taxon>
        <taxon>Steinernematidae</taxon>
        <taxon>Steinernema</taxon>
    </lineage>
</organism>
<dbReference type="Proteomes" id="UP000298663">
    <property type="component" value="Unassembled WGS sequence"/>
</dbReference>
<comment type="caution">
    <text evidence="1">The sequence shown here is derived from an EMBL/GenBank/DDBJ whole genome shotgun (WGS) entry which is preliminary data.</text>
</comment>
<keyword evidence="2" id="KW-1185">Reference proteome</keyword>
<protein>
    <submittedName>
        <fullName evidence="1">Uncharacterized protein</fullName>
    </submittedName>
</protein>
<proteinExistence type="predicted"/>
<name>A0A4U5NHR5_STECR</name>
<dbReference type="EMBL" id="AZBU02000004">
    <property type="protein sequence ID" value="TKR82253.1"/>
    <property type="molecule type" value="Genomic_DNA"/>
</dbReference>
<evidence type="ECO:0000313" key="2">
    <source>
        <dbReference type="Proteomes" id="UP000298663"/>
    </source>
</evidence>
<evidence type="ECO:0000313" key="1">
    <source>
        <dbReference type="EMBL" id="TKR82253.1"/>
    </source>
</evidence>
<dbReference type="AlphaFoldDB" id="A0A4U5NHR5"/>
<reference evidence="1 2" key="2">
    <citation type="journal article" date="2019" name="G3 (Bethesda)">
        <title>Hybrid Assembly of the Genome of the Entomopathogenic Nematode Steinernema carpocapsae Identifies the X-Chromosome.</title>
        <authorList>
            <person name="Serra L."/>
            <person name="Macchietto M."/>
            <person name="Macias-Munoz A."/>
            <person name="McGill C.J."/>
            <person name="Rodriguez I.M."/>
            <person name="Rodriguez B."/>
            <person name="Murad R."/>
            <person name="Mortazavi A."/>
        </authorList>
    </citation>
    <scope>NUCLEOTIDE SEQUENCE [LARGE SCALE GENOMIC DNA]</scope>
    <source>
        <strain evidence="1 2">ALL</strain>
    </source>
</reference>